<dbReference type="RefSeq" id="WP_212689527.1">
    <property type="nucleotide sequence ID" value="NZ_JAGSPN010000054.1"/>
</dbReference>
<evidence type="ECO:0000313" key="1">
    <source>
        <dbReference type="EMBL" id="MBR7784269.1"/>
    </source>
</evidence>
<dbReference type="SUPFAM" id="SSF48295">
    <property type="entry name" value="TrpR-like"/>
    <property type="match status" value="1"/>
</dbReference>
<dbReference type="InterPro" id="IPR010921">
    <property type="entry name" value="Trp_repressor/repl_initiator"/>
</dbReference>
<dbReference type="Proteomes" id="UP000680067">
    <property type="component" value="Unassembled WGS sequence"/>
</dbReference>
<comment type="caution">
    <text evidence="1">The sequence shown here is derived from an EMBL/GenBank/DDBJ whole genome shotgun (WGS) entry which is preliminary data.</text>
</comment>
<dbReference type="GO" id="GO:0043565">
    <property type="term" value="F:sequence-specific DNA binding"/>
    <property type="evidence" value="ECO:0007669"/>
    <property type="project" value="InterPro"/>
</dbReference>
<dbReference type="AlphaFoldDB" id="A0A941I8X2"/>
<gene>
    <name evidence="1" type="ORF">KDM89_19240</name>
</gene>
<dbReference type="GO" id="GO:0006313">
    <property type="term" value="P:DNA transposition"/>
    <property type="evidence" value="ECO:0007669"/>
    <property type="project" value="InterPro"/>
</dbReference>
<dbReference type="EMBL" id="JAGSPN010000054">
    <property type="protein sequence ID" value="MBR7784269.1"/>
    <property type="molecule type" value="Genomic_DNA"/>
</dbReference>
<dbReference type="Pfam" id="PF01527">
    <property type="entry name" value="HTH_Tnp_1"/>
    <property type="match status" value="1"/>
</dbReference>
<name>A0A941I8X2_9BURK</name>
<proteinExistence type="predicted"/>
<keyword evidence="2" id="KW-1185">Reference proteome</keyword>
<protein>
    <submittedName>
        <fullName evidence="1">Transposase</fullName>
    </submittedName>
</protein>
<sequence length="135" mass="15056">DDRVHLISGHLYMMDDEINTPRRRRRHSAEFKAQVIQACKQPGASIAATALRYQLNANQVRIWIKAHEQLAIPSTPIAPVTKTPEFIPIPLPAPTAVTATPDIVIDIRRGAAHVTVRWPQAAAAECAGWLQNWLR</sequence>
<feature type="non-terminal residue" evidence="1">
    <location>
        <position position="1"/>
    </location>
</feature>
<reference evidence="1" key="1">
    <citation type="submission" date="2021-04" db="EMBL/GenBank/DDBJ databases">
        <title>novel species isolated from subtropical streams in China.</title>
        <authorList>
            <person name="Lu H."/>
        </authorList>
    </citation>
    <scope>NUCLEOTIDE SEQUENCE</scope>
    <source>
        <strain evidence="1">LFS511W</strain>
    </source>
</reference>
<organism evidence="1 2">
    <name type="scientific">Undibacterium luofuense</name>
    <dbReference type="NCBI Taxonomy" id="2828733"/>
    <lineage>
        <taxon>Bacteria</taxon>
        <taxon>Pseudomonadati</taxon>
        <taxon>Pseudomonadota</taxon>
        <taxon>Betaproteobacteria</taxon>
        <taxon>Burkholderiales</taxon>
        <taxon>Oxalobacteraceae</taxon>
        <taxon>Undibacterium</taxon>
    </lineage>
</organism>
<accession>A0A941I8X2</accession>
<dbReference type="InterPro" id="IPR002514">
    <property type="entry name" value="Transposase_8"/>
</dbReference>
<dbReference type="InterPro" id="IPR036388">
    <property type="entry name" value="WH-like_DNA-bd_sf"/>
</dbReference>
<evidence type="ECO:0000313" key="2">
    <source>
        <dbReference type="Proteomes" id="UP000680067"/>
    </source>
</evidence>
<dbReference type="NCBIfam" id="NF047595">
    <property type="entry name" value="IS66_ISRel24_TnpA"/>
    <property type="match status" value="1"/>
</dbReference>
<dbReference type="GO" id="GO:0004803">
    <property type="term" value="F:transposase activity"/>
    <property type="evidence" value="ECO:0007669"/>
    <property type="project" value="InterPro"/>
</dbReference>
<dbReference type="Gene3D" id="1.10.10.10">
    <property type="entry name" value="Winged helix-like DNA-binding domain superfamily/Winged helix DNA-binding domain"/>
    <property type="match status" value="1"/>
</dbReference>